<dbReference type="EMBL" id="QJPH01000461">
    <property type="protein sequence ID" value="PZN73281.1"/>
    <property type="molecule type" value="Genomic_DNA"/>
</dbReference>
<organism evidence="1 2">
    <name type="scientific">Candidatus Methylumidiphilus alinenensis</name>
    <dbReference type="NCBI Taxonomy" id="2202197"/>
    <lineage>
        <taxon>Bacteria</taxon>
        <taxon>Pseudomonadati</taxon>
        <taxon>Pseudomonadota</taxon>
        <taxon>Gammaproteobacteria</taxon>
        <taxon>Methylococcales</taxon>
        <taxon>Candidatus Methylumidiphilus</taxon>
    </lineage>
</organism>
<dbReference type="Proteomes" id="UP000249396">
    <property type="component" value="Unassembled WGS sequence"/>
</dbReference>
<evidence type="ECO:0000313" key="1">
    <source>
        <dbReference type="EMBL" id="PZN73281.1"/>
    </source>
</evidence>
<dbReference type="InterPro" id="IPR013406">
    <property type="entry name" value="CHP02574_addiction_mod"/>
</dbReference>
<evidence type="ECO:0000313" key="2">
    <source>
        <dbReference type="Proteomes" id="UP000249396"/>
    </source>
</evidence>
<accession>A0A2W4QMB4</accession>
<dbReference type="NCBIfam" id="TIGR02574">
    <property type="entry name" value="stabl_TIGR02574"/>
    <property type="match status" value="1"/>
</dbReference>
<dbReference type="AlphaFoldDB" id="A0A2W4QMB4"/>
<comment type="caution">
    <text evidence="1">The sequence shown here is derived from an EMBL/GenBank/DDBJ whole genome shotgun (WGS) entry which is preliminary data.</text>
</comment>
<reference evidence="1 2" key="1">
    <citation type="journal article" date="2018" name="Aquat. Microb. Ecol.">
        <title>Gammaproteobacterial methanotrophs dominate.</title>
        <authorList>
            <person name="Rissanen A.J."/>
            <person name="Saarenheimo J."/>
            <person name="Tiirola M."/>
            <person name="Peura S."/>
            <person name="Aalto S.L."/>
            <person name="Karvinen A."/>
            <person name="Nykanen H."/>
        </authorList>
    </citation>
    <scope>NUCLEOTIDE SEQUENCE [LARGE SCALE GENOMIC DNA]</scope>
    <source>
        <strain evidence="1">AMbin10</strain>
    </source>
</reference>
<protein>
    <recommendedName>
        <fullName evidence="3">Addiction module protein</fullName>
    </recommendedName>
</protein>
<evidence type="ECO:0008006" key="3">
    <source>
        <dbReference type="Google" id="ProtNLM"/>
    </source>
</evidence>
<gene>
    <name evidence="1" type="ORF">DM484_22875</name>
</gene>
<dbReference type="Pfam" id="PF09720">
    <property type="entry name" value="Unstab_antitox"/>
    <property type="match status" value="1"/>
</dbReference>
<name>A0A2W4QMB4_9GAMM</name>
<sequence length="155" mass="17281">MCCKAGKLIAIHKSRSIVIRVMVAGQIGRVADLHGFAKGTGHGCHVCIQQPKTATQGPRQVPVYPKYTHGLFINIRLQRSKPMNTQLLSEAKKLTLDERIELVEAIWDSLVPEAQNKPLPESHRHLLDERFAQFTANPSAGSPWEEVQARLEALD</sequence>
<proteinExistence type="predicted"/>